<dbReference type="Proteomes" id="UP000261520">
    <property type="component" value="Unplaced"/>
</dbReference>
<sequence length="46" mass="5519">MKRMISLKDQRIKEKDRAKAPEKKKKDPSVIKEREVVLLIYFQCIS</sequence>
<dbReference type="Ensembl" id="ENSPMGT00000025140.1">
    <property type="protein sequence ID" value="ENSPMGP00000023594.1"/>
    <property type="gene ID" value="ENSPMGG00000019084.1"/>
</dbReference>
<feature type="region of interest" description="Disordered" evidence="1">
    <location>
        <begin position="1"/>
        <end position="28"/>
    </location>
</feature>
<reference evidence="2" key="2">
    <citation type="submission" date="2025-09" db="UniProtKB">
        <authorList>
            <consortium name="Ensembl"/>
        </authorList>
    </citation>
    <scope>IDENTIFICATION</scope>
</reference>
<dbReference type="AlphaFoldDB" id="A0A3B4B4T2"/>
<evidence type="ECO:0000313" key="3">
    <source>
        <dbReference type="Proteomes" id="UP000261520"/>
    </source>
</evidence>
<organism evidence="2 3">
    <name type="scientific">Periophthalmus magnuspinnatus</name>
    <dbReference type="NCBI Taxonomy" id="409849"/>
    <lineage>
        <taxon>Eukaryota</taxon>
        <taxon>Metazoa</taxon>
        <taxon>Chordata</taxon>
        <taxon>Craniata</taxon>
        <taxon>Vertebrata</taxon>
        <taxon>Euteleostomi</taxon>
        <taxon>Actinopterygii</taxon>
        <taxon>Neopterygii</taxon>
        <taxon>Teleostei</taxon>
        <taxon>Neoteleostei</taxon>
        <taxon>Acanthomorphata</taxon>
        <taxon>Gobiaria</taxon>
        <taxon>Gobiiformes</taxon>
        <taxon>Gobioidei</taxon>
        <taxon>Gobiidae</taxon>
        <taxon>Oxudercinae</taxon>
        <taxon>Periophthalmus</taxon>
    </lineage>
</organism>
<evidence type="ECO:0000313" key="2">
    <source>
        <dbReference type="Ensembl" id="ENSPMGP00000023594.1"/>
    </source>
</evidence>
<name>A0A3B4B4T2_9GOBI</name>
<evidence type="ECO:0000256" key="1">
    <source>
        <dbReference type="SAM" id="MobiDB-lite"/>
    </source>
</evidence>
<protein>
    <submittedName>
        <fullName evidence="2">Uncharacterized protein</fullName>
    </submittedName>
</protein>
<proteinExistence type="predicted"/>
<dbReference type="STRING" id="409849.ENSPMGP00000023594"/>
<reference evidence="2" key="1">
    <citation type="submission" date="2025-08" db="UniProtKB">
        <authorList>
            <consortium name="Ensembl"/>
        </authorList>
    </citation>
    <scope>IDENTIFICATION</scope>
</reference>
<keyword evidence="3" id="KW-1185">Reference proteome</keyword>
<accession>A0A3B4B4T2</accession>